<protein>
    <submittedName>
        <fullName evidence="1">Uncharacterized protein</fullName>
    </submittedName>
</protein>
<organism evidence="1">
    <name type="scientific">marine sediment metagenome</name>
    <dbReference type="NCBI Taxonomy" id="412755"/>
    <lineage>
        <taxon>unclassified sequences</taxon>
        <taxon>metagenomes</taxon>
        <taxon>ecological metagenomes</taxon>
    </lineage>
</organism>
<reference evidence="1" key="1">
    <citation type="journal article" date="2014" name="Front. Microbiol.">
        <title>High frequency of phylogenetically diverse reductive dehalogenase-homologous genes in deep subseafloor sedimentary metagenomes.</title>
        <authorList>
            <person name="Kawai M."/>
            <person name="Futagami T."/>
            <person name="Toyoda A."/>
            <person name="Takaki Y."/>
            <person name="Nishi S."/>
            <person name="Hori S."/>
            <person name="Arai W."/>
            <person name="Tsubouchi T."/>
            <person name="Morono Y."/>
            <person name="Uchiyama I."/>
            <person name="Ito T."/>
            <person name="Fujiyama A."/>
            <person name="Inagaki F."/>
            <person name="Takami H."/>
        </authorList>
    </citation>
    <scope>NUCLEOTIDE SEQUENCE</scope>
    <source>
        <strain evidence="1">Expedition CK06-06</strain>
    </source>
</reference>
<accession>X1T3I8</accession>
<feature type="non-terminal residue" evidence="1">
    <location>
        <position position="1"/>
    </location>
</feature>
<dbReference type="EMBL" id="BARW01017186">
    <property type="protein sequence ID" value="GAI99788.1"/>
    <property type="molecule type" value="Genomic_DNA"/>
</dbReference>
<name>X1T3I8_9ZZZZ</name>
<comment type="caution">
    <text evidence="1">The sequence shown here is derived from an EMBL/GenBank/DDBJ whole genome shotgun (WGS) entry which is preliminary data.</text>
</comment>
<dbReference type="AlphaFoldDB" id="X1T3I8"/>
<sequence>LFIPYKIDKKIELELLIKIKDSLHNFVQVNIHNNNSFLFLEKRGLRYTASIECFCDVKDVFLIETRFKKLNLNL</sequence>
<gene>
    <name evidence="1" type="ORF">S12H4_29742</name>
</gene>
<proteinExistence type="predicted"/>
<evidence type="ECO:0000313" key="1">
    <source>
        <dbReference type="EMBL" id="GAI99788.1"/>
    </source>
</evidence>